<dbReference type="PaxDb" id="768679-TTX_0270"/>
<name>G4RN02_THETK</name>
<dbReference type="PATRIC" id="fig|768679.9.peg.286"/>
<sequence>MRRLLGLPLSRGPTISPERHVAVIMGLRAELLDMPGGVPPPQDADCAIVVAPLNAAWDLRDFRAKRTVLIGSFPPDRGLLETYQSMLFPEETFVLDLREAPRWRLAQAASACVEA</sequence>
<dbReference type="AlphaFoldDB" id="G4RN02"/>
<proteinExistence type="predicted"/>
<evidence type="ECO:0000313" key="2">
    <source>
        <dbReference type="Proteomes" id="UP000002654"/>
    </source>
</evidence>
<evidence type="ECO:0000313" key="1">
    <source>
        <dbReference type="EMBL" id="CCC80946.1"/>
    </source>
</evidence>
<dbReference type="KEGG" id="ttn:TTX_0270"/>
<dbReference type="GeneID" id="52284596"/>
<dbReference type="Proteomes" id="UP000002654">
    <property type="component" value="Chromosome"/>
</dbReference>
<dbReference type="EMBL" id="FN869859">
    <property type="protein sequence ID" value="CCC80946.1"/>
    <property type="molecule type" value="Genomic_DNA"/>
</dbReference>
<accession>G4RN02</accession>
<dbReference type="RefSeq" id="WP_014126203.1">
    <property type="nucleotide sequence ID" value="NC_016070.1"/>
</dbReference>
<keyword evidence="2" id="KW-1185">Reference proteome</keyword>
<protein>
    <submittedName>
        <fullName evidence="1">Uncharacterized protein</fullName>
    </submittedName>
</protein>
<organism evidence="1 2">
    <name type="scientific">Thermoproteus tenax (strain ATCC 35583 / DSM 2078 / JCM 9277 / NBRC 100435 / Kra 1)</name>
    <dbReference type="NCBI Taxonomy" id="768679"/>
    <lineage>
        <taxon>Archaea</taxon>
        <taxon>Thermoproteota</taxon>
        <taxon>Thermoprotei</taxon>
        <taxon>Thermoproteales</taxon>
        <taxon>Thermoproteaceae</taxon>
        <taxon>Thermoproteus</taxon>
    </lineage>
</organism>
<gene>
    <name evidence="1" type="ordered locus">TTX_0270</name>
</gene>
<dbReference type="HOGENOM" id="CLU_2103646_0_0_2"/>
<reference evidence="1 2" key="1">
    <citation type="journal article" date="2011" name="PLoS ONE">
        <title>The complete genome sequence of Thermoproteus tenax: a physiologically versatile member of the Crenarchaeota.</title>
        <authorList>
            <person name="Siebers B."/>
            <person name="Zaparty M."/>
            <person name="Raddatz G."/>
            <person name="Tjaden B."/>
            <person name="Albers S.V."/>
            <person name="Bell S.D."/>
            <person name="Blombach F."/>
            <person name="Kletzin A."/>
            <person name="Kyrpides N."/>
            <person name="Lanz C."/>
            <person name="Plagens A."/>
            <person name="Rampp M."/>
            <person name="Rosinus A."/>
            <person name="von Jan M."/>
            <person name="Makarova K.S."/>
            <person name="Klenk H.P."/>
            <person name="Schuster S.C."/>
            <person name="Hensel R."/>
        </authorList>
    </citation>
    <scope>NUCLEOTIDE SEQUENCE [LARGE SCALE GENOMIC DNA]</scope>
    <source>
        <strain evidence="2">ATCC 35583 / DSM 2078 / JCM 9277 / NBRC 100435 / Kra 1</strain>
    </source>
</reference>